<feature type="domain" description="Activator of Hsp90 ATPase homologue 1/2-like C-terminal" evidence="2">
    <location>
        <begin position="17"/>
        <end position="139"/>
    </location>
</feature>
<dbReference type="Pfam" id="PF08327">
    <property type="entry name" value="AHSA1"/>
    <property type="match status" value="1"/>
</dbReference>
<dbReference type="CDD" id="cd08897">
    <property type="entry name" value="SRPBCC_CalC_Aha1-like_4"/>
    <property type="match status" value="1"/>
</dbReference>
<name>A0A7K1YBT3_9SPHI</name>
<reference evidence="3 4" key="1">
    <citation type="submission" date="2019-11" db="EMBL/GenBank/DDBJ databases">
        <title>Pedobacter sp. HMF7647 Genome sequencing and assembly.</title>
        <authorList>
            <person name="Kang H."/>
            <person name="Kim H."/>
            <person name="Joh K."/>
        </authorList>
    </citation>
    <scope>NUCLEOTIDE SEQUENCE [LARGE SCALE GENOMIC DNA]</scope>
    <source>
        <strain evidence="3 4">HMF7647</strain>
    </source>
</reference>
<proteinExistence type="inferred from homology"/>
<dbReference type="InterPro" id="IPR013538">
    <property type="entry name" value="ASHA1/2-like_C"/>
</dbReference>
<dbReference type="Gene3D" id="3.30.530.20">
    <property type="match status" value="1"/>
</dbReference>
<protein>
    <submittedName>
        <fullName evidence="3">Polyketide cyclase</fullName>
    </submittedName>
</protein>
<accession>A0A7K1YBT3</accession>
<dbReference type="InterPro" id="IPR023393">
    <property type="entry name" value="START-like_dom_sf"/>
</dbReference>
<dbReference type="Proteomes" id="UP000466586">
    <property type="component" value="Unassembled WGS sequence"/>
</dbReference>
<evidence type="ECO:0000313" key="3">
    <source>
        <dbReference type="EMBL" id="MXV51821.1"/>
    </source>
</evidence>
<dbReference type="AlphaFoldDB" id="A0A7K1YBT3"/>
<comment type="similarity">
    <text evidence="1">Belongs to the AHA1 family.</text>
</comment>
<comment type="caution">
    <text evidence="3">The sequence shown here is derived from an EMBL/GenBank/DDBJ whole genome shotgun (WGS) entry which is preliminary data.</text>
</comment>
<evidence type="ECO:0000256" key="1">
    <source>
        <dbReference type="ARBA" id="ARBA00006817"/>
    </source>
</evidence>
<dbReference type="SUPFAM" id="SSF55961">
    <property type="entry name" value="Bet v1-like"/>
    <property type="match status" value="1"/>
</dbReference>
<sequence length="141" mass="16025">METSGINPITIKAEVQAPIEKVWKFWNEPEHIKNWAFALDTWHSPHAENDLQKGGKFSTTMAAKDGSVSFDFAGVYTTVEQHQLIEYTLNDGRKVSVSFSEENGTVKISESFQPEDVNPIEMQEAGWQAILNNFKNYVEEK</sequence>
<keyword evidence="4" id="KW-1185">Reference proteome</keyword>
<dbReference type="RefSeq" id="WP_160844997.1">
    <property type="nucleotide sequence ID" value="NZ_WVHT01000005.1"/>
</dbReference>
<gene>
    <name evidence="3" type="ORF">GS399_12620</name>
</gene>
<organism evidence="3 4">
    <name type="scientific">Hufsiella arboris</name>
    <dbReference type="NCBI Taxonomy" id="2695275"/>
    <lineage>
        <taxon>Bacteria</taxon>
        <taxon>Pseudomonadati</taxon>
        <taxon>Bacteroidota</taxon>
        <taxon>Sphingobacteriia</taxon>
        <taxon>Sphingobacteriales</taxon>
        <taxon>Sphingobacteriaceae</taxon>
        <taxon>Hufsiella</taxon>
    </lineage>
</organism>
<dbReference type="EMBL" id="WVHT01000005">
    <property type="protein sequence ID" value="MXV51821.1"/>
    <property type="molecule type" value="Genomic_DNA"/>
</dbReference>
<evidence type="ECO:0000259" key="2">
    <source>
        <dbReference type="Pfam" id="PF08327"/>
    </source>
</evidence>
<evidence type="ECO:0000313" key="4">
    <source>
        <dbReference type="Proteomes" id="UP000466586"/>
    </source>
</evidence>